<dbReference type="EMBL" id="NPEF02000028">
    <property type="protein sequence ID" value="MDV6237631.1"/>
    <property type="molecule type" value="Genomic_DNA"/>
</dbReference>
<dbReference type="EMBL" id="NPEF01000315">
    <property type="protein sequence ID" value="PJZ91302.1"/>
    <property type="molecule type" value="Genomic_DNA"/>
</dbReference>
<comment type="caution">
    <text evidence="2">The sequence shown here is derived from an EMBL/GenBank/DDBJ whole genome shotgun (WGS) entry which is preliminary data.</text>
</comment>
<organism evidence="2">
    <name type="scientific">Leptospira ellisii</name>
    <dbReference type="NCBI Taxonomy" id="2023197"/>
    <lineage>
        <taxon>Bacteria</taxon>
        <taxon>Pseudomonadati</taxon>
        <taxon>Spirochaetota</taxon>
        <taxon>Spirochaetia</taxon>
        <taxon>Leptospirales</taxon>
        <taxon>Leptospiraceae</taxon>
        <taxon>Leptospira</taxon>
    </lineage>
</organism>
<keyword evidence="3" id="KW-1185">Reference proteome</keyword>
<evidence type="ECO:0000313" key="2">
    <source>
        <dbReference type="EMBL" id="PJZ91302.1"/>
    </source>
</evidence>
<evidence type="ECO:0000313" key="3">
    <source>
        <dbReference type="Proteomes" id="UP000232122"/>
    </source>
</evidence>
<dbReference type="Proteomes" id="UP000232122">
    <property type="component" value="Unassembled WGS sequence"/>
</dbReference>
<accession>A0A2N0BLU9</accession>
<reference evidence="1 3" key="2">
    <citation type="journal article" date="2018" name="Microb. Genom.">
        <title>Deciphering the unexplored Leptospira diversity from soils uncovers genomic evolution to virulence.</title>
        <authorList>
            <person name="Thibeaux R."/>
            <person name="Iraola G."/>
            <person name="Ferres I."/>
            <person name="Bierque E."/>
            <person name="Girault D."/>
            <person name="Soupe-Gilbert M.E."/>
            <person name="Picardeau M."/>
            <person name="Goarant C."/>
        </authorList>
    </citation>
    <scope>NUCLEOTIDE SEQUENCE [LARGE SCALE GENOMIC DNA]</scope>
    <source>
        <strain evidence="1 3">ATI7-C-A5</strain>
    </source>
</reference>
<dbReference type="AlphaFoldDB" id="A0A2N0B428"/>
<reference evidence="2" key="1">
    <citation type="submission" date="2017-07" db="EMBL/GenBank/DDBJ databases">
        <title>Leptospira spp. isolated from tropical soils.</title>
        <authorList>
            <person name="Thibeaux R."/>
            <person name="Iraola G."/>
            <person name="Ferres I."/>
            <person name="Bierque E."/>
            <person name="Girault D."/>
            <person name="Soupe-Gilbert M.-E."/>
            <person name="Picardeau M."/>
            <person name="Goarant C."/>
        </authorList>
    </citation>
    <scope>NUCLEOTIDE SEQUENCE [LARGE SCALE GENOMIC DNA]</scope>
    <source>
        <strain evidence="2">ATI7-C-A5</strain>
    </source>
</reference>
<protein>
    <submittedName>
        <fullName evidence="2">Uncharacterized protein</fullName>
    </submittedName>
</protein>
<accession>A0A2N0B428</accession>
<dbReference type="RefSeq" id="WP_100746698.1">
    <property type="nucleotide sequence ID" value="NZ_NPEF02000028.1"/>
</dbReference>
<proteinExistence type="predicted"/>
<gene>
    <name evidence="1" type="ORF">CH379_018515</name>
    <name evidence="2" type="ORF">CH379_19430</name>
</gene>
<name>A0A2N0B428_9LEPT</name>
<reference evidence="1" key="3">
    <citation type="submission" date="2023-10" db="EMBL/GenBank/DDBJ databases">
        <authorList>
            <person name="Picardeau M."/>
            <person name="Thibeaux R."/>
        </authorList>
    </citation>
    <scope>NUCLEOTIDE SEQUENCE</scope>
    <source>
        <strain evidence="1">ATI7-C-A5</strain>
    </source>
</reference>
<sequence>MVLAKLKLIRSGVREETVNKLNYHGLTSKLLAIQYLELEEYRKRLLVAVYLKPELSDEISKRIAELDKQMSSLKLVRPYQKLTEEEYEERFWKAKEESADFWKKLKTEHLERKNGIVIREE</sequence>
<dbReference type="OrthoDB" id="344476at2"/>
<evidence type="ECO:0000313" key="1">
    <source>
        <dbReference type="EMBL" id="MDV6237631.1"/>
    </source>
</evidence>